<feature type="transmembrane region" description="Helical" evidence="1">
    <location>
        <begin position="6"/>
        <end position="26"/>
    </location>
</feature>
<gene>
    <name evidence="3" type="ORF">A2438_02375</name>
</gene>
<feature type="transmembrane region" description="Helical" evidence="1">
    <location>
        <begin position="206"/>
        <end position="225"/>
    </location>
</feature>
<keyword evidence="1" id="KW-0472">Membrane</keyword>
<feature type="transmembrane region" description="Helical" evidence="1">
    <location>
        <begin position="176"/>
        <end position="194"/>
    </location>
</feature>
<feature type="transmembrane region" description="Helical" evidence="1">
    <location>
        <begin position="100"/>
        <end position="120"/>
    </location>
</feature>
<dbReference type="Proteomes" id="UP000179242">
    <property type="component" value="Unassembled WGS sequence"/>
</dbReference>
<feature type="transmembrane region" description="Helical" evidence="1">
    <location>
        <begin position="66"/>
        <end position="88"/>
    </location>
</feature>
<evidence type="ECO:0000313" key="4">
    <source>
        <dbReference type="Proteomes" id="UP000179242"/>
    </source>
</evidence>
<accession>A0A1F4U5E1</accession>
<evidence type="ECO:0000313" key="3">
    <source>
        <dbReference type="EMBL" id="OGC40121.1"/>
    </source>
</evidence>
<proteinExistence type="predicted"/>
<feature type="transmembrane region" description="Helical" evidence="1">
    <location>
        <begin position="271"/>
        <end position="291"/>
    </location>
</feature>
<dbReference type="InterPro" id="IPR031621">
    <property type="entry name" value="HisKA_7TM"/>
</dbReference>
<feature type="transmembrane region" description="Helical" evidence="1">
    <location>
        <begin position="237"/>
        <end position="265"/>
    </location>
</feature>
<comment type="caution">
    <text evidence="3">The sequence shown here is derived from an EMBL/GenBank/DDBJ whole genome shotgun (WGS) entry which is preliminary data.</text>
</comment>
<name>A0A1F4U5E1_UNCSA</name>
<evidence type="ECO:0000259" key="2">
    <source>
        <dbReference type="Pfam" id="PF16927"/>
    </source>
</evidence>
<keyword evidence="1" id="KW-1133">Transmembrane helix</keyword>
<dbReference type="AlphaFoldDB" id="A0A1F4U5E1"/>
<feature type="transmembrane region" description="Helical" evidence="1">
    <location>
        <begin position="38"/>
        <end position="60"/>
    </location>
</feature>
<protein>
    <recommendedName>
        <fullName evidence="2">Histidine kinase N-terminal 7TM region domain-containing protein</fullName>
    </recommendedName>
</protein>
<reference evidence="3 4" key="1">
    <citation type="journal article" date="2016" name="Nat. Commun.">
        <title>Thousands of microbial genomes shed light on interconnected biogeochemical processes in an aquifer system.</title>
        <authorList>
            <person name="Anantharaman K."/>
            <person name="Brown C.T."/>
            <person name="Hug L.A."/>
            <person name="Sharon I."/>
            <person name="Castelle C.J."/>
            <person name="Probst A.J."/>
            <person name="Thomas B.C."/>
            <person name="Singh A."/>
            <person name="Wilkins M.J."/>
            <person name="Karaoz U."/>
            <person name="Brodie E.L."/>
            <person name="Williams K.H."/>
            <person name="Hubbard S.S."/>
            <person name="Banfield J.F."/>
        </authorList>
    </citation>
    <scope>NUCLEOTIDE SEQUENCE [LARGE SCALE GENOMIC DNA]</scope>
</reference>
<organism evidence="3 4">
    <name type="scientific">candidate division WOR-1 bacterium RIFOXYC2_FULL_46_14</name>
    <dbReference type="NCBI Taxonomy" id="1802587"/>
    <lineage>
        <taxon>Bacteria</taxon>
        <taxon>Bacillati</taxon>
        <taxon>Saganbacteria</taxon>
    </lineage>
</organism>
<feature type="domain" description="Histidine kinase N-terminal 7TM region" evidence="2">
    <location>
        <begin position="11"/>
        <end position="232"/>
    </location>
</feature>
<sequence>MNDLIVKSIALFIVGCLNVLIGLIILLKNKNSIQNRAFFLCTVAVGIWSFALSGFMIAANVSAAHFFINIVVISLVSIPATFLNFTITLSYKIIDRIKKILLLGNHVMIGVAVVLVFTAPKFFTKEIFLRGWENESIINMGYYIFSIIFLMLTLCFFYMLSLSLRSKELTCQEKHINHCLFCGLILTFIVGSIFNWLLPLLLCDKYIWAGPYASFFFFGFCAYIITRHRFMDARIAINRIAAYLILVFIYGLTGVVFSSFFSYFFTFGLNLPTSLFLTILLVAAGIAFHPLRLHLQTTPDRFLFKKKYEYEQAVKELGEKCGAVVEAGALTNLFSQKIKEMTKTSNLKIYFVD</sequence>
<evidence type="ECO:0000256" key="1">
    <source>
        <dbReference type="SAM" id="Phobius"/>
    </source>
</evidence>
<keyword evidence="1" id="KW-0812">Transmembrane</keyword>
<feature type="transmembrane region" description="Helical" evidence="1">
    <location>
        <begin position="140"/>
        <end position="164"/>
    </location>
</feature>
<dbReference type="Pfam" id="PF16927">
    <property type="entry name" value="HisKA_7TM"/>
    <property type="match status" value="1"/>
</dbReference>
<dbReference type="EMBL" id="MEUJ01000004">
    <property type="protein sequence ID" value="OGC40121.1"/>
    <property type="molecule type" value="Genomic_DNA"/>
</dbReference>